<feature type="region of interest" description="Disordered" evidence="1">
    <location>
        <begin position="21"/>
        <end position="48"/>
    </location>
</feature>
<dbReference type="RefSeq" id="WP_226175490.1">
    <property type="nucleotide sequence ID" value="NZ_JAJADR010000002.1"/>
</dbReference>
<proteinExistence type="predicted"/>
<keyword evidence="4" id="KW-1185">Reference proteome</keyword>
<gene>
    <name evidence="3" type="ORF">LGH74_10590</name>
</gene>
<evidence type="ECO:0000313" key="4">
    <source>
        <dbReference type="Proteomes" id="UP001165296"/>
    </source>
</evidence>
<evidence type="ECO:0008006" key="5">
    <source>
        <dbReference type="Google" id="ProtNLM"/>
    </source>
</evidence>
<evidence type="ECO:0000313" key="3">
    <source>
        <dbReference type="EMBL" id="MCB2408424.1"/>
    </source>
</evidence>
<reference evidence="3" key="1">
    <citation type="submission" date="2021-10" db="EMBL/GenBank/DDBJ databases">
        <authorList>
            <person name="Dean J.D."/>
            <person name="Kim M.K."/>
            <person name="Newey C.N."/>
            <person name="Stoker T.S."/>
            <person name="Thompson D.W."/>
            <person name="Grose J.H."/>
        </authorList>
    </citation>
    <scope>NUCLEOTIDE SEQUENCE</scope>
    <source>
        <strain evidence="3">BT178</strain>
    </source>
</reference>
<dbReference type="Proteomes" id="UP001165296">
    <property type="component" value="Unassembled WGS sequence"/>
</dbReference>
<organism evidence="3 4">
    <name type="scientific">Hymenobacter lucidus</name>
    <dbReference type="NCBI Taxonomy" id="2880930"/>
    <lineage>
        <taxon>Bacteria</taxon>
        <taxon>Pseudomonadati</taxon>
        <taxon>Bacteroidota</taxon>
        <taxon>Cytophagia</taxon>
        <taxon>Cytophagales</taxon>
        <taxon>Hymenobacteraceae</taxon>
        <taxon>Hymenobacter</taxon>
    </lineage>
</organism>
<feature type="signal peptide" evidence="2">
    <location>
        <begin position="1"/>
        <end position="21"/>
    </location>
</feature>
<sequence>MRNKLALCALLGTLAACQNQPAEQPTATPPTAETPAAAATAASTAPPADAEAAKVRQWLVTSIEDNFNIPDKDGQNIDLENPRSIYTRQYREYKLDAIQLEFQGEEEAKAFLKKWEGPYETKYVGQGSFLFTGQDFGKVKVTKCELKERTKDQAYIFSVATRDSTYNVDGKGDIKVIKTADGYRIDDVREY</sequence>
<comment type="caution">
    <text evidence="3">The sequence shown here is derived from an EMBL/GenBank/DDBJ whole genome shotgun (WGS) entry which is preliminary data.</text>
</comment>
<evidence type="ECO:0000256" key="2">
    <source>
        <dbReference type="SAM" id="SignalP"/>
    </source>
</evidence>
<protein>
    <recommendedName>
        <fullName evidence="5">Lipoprotein</fullName>
    </recommendedName>
</protein>
<accession>A0ABS8ARQ2</accession>
<keyword evidence="2" id="KW-0732">Signal</keyword>
<evidence type="ECO:0000256" key="1">
    <source>
        <dbReference type="SAM" id="MobiDB-lite"/>
    </source>
</evidence>
<dbReference type="PROSITE" id="PS51257">
    <property type="entry name" value="PROKAR_LIPOPROTEIN"/>
    <property type="match status" value="1"/>
</dbReference>
<name>A0ABS8ARQ2_9BACT</name>
<dbReference type="EMBL" id="JAJADR010000002">
    <property type="protein sequence ID" value="MCB2408424.1"/>
    <property type="molecule type" value="Genomic_DNA"/>
</dbReference>
<feature type="chain" id="PRO_5046779621" description="Lipoprotein" evidence="2">
    <location>
        <begin position="22"/>
        <end position="191"/>
    </location>
</feature>